<proteinExistence type="predicted"/>
<dbReference type="EMBL" id="KQ417620">
    <property type="protein sequence ID" value="KOF91102.1"/>
    <property type="molecule type" value="Genomic_DNA"/>
</dbReference>
<reference evidence="2" key="1">
    <citation type="submission" date="2015-07" db="EMBL/GenBank/DDBJ databases">
        <title>MeaNS - Measles Nucleotide Surveillance Program.</title>
        <authorList>
            <person name="Tran T."/>
            <person name="Druce J."/>
        </authorList>
    </citation>
    <scope>NUCLEOTIDE SEQUENCE</scope>
    <source>
        <strain evidence="2">UCB-OBI-ISO-001</strain>
        <tissue evidence="2">Gonad</tissue>
    </source>
</reference>
<name>A0A0L8HPE7_OCTBM</name>
<gene>
    <name evidence="2" type="ORF">OCBIM_22009864mg</name>
</gene>
<feature type="region of interest" description="Disordered" evidence="1">
    <location>
        <begin position="1"/>
        <end position="25"/>
    </location>
</feature>
<dbReference type="AlphaFoldDB" id="A0A0L8HPE7"/>
<organism evidence="2">
    <name type="scientific">Octopus bimaculoides</name>
    <name type="common">California two-spotted octopus</name>
    <dbReference type="NCBI Taxonomy" id="37653"/>
    <lineage>
        <taxon>Eukaryota</taxon>
        <taxon>Metazoa</taxon>
        <taxon>Spiralia</taxon>
        <taxon>Lophotrochozoa</taxon>
        <taxon>Mollusca</taxon>
        <taxon>Cephalopoda</taxon>
        <taxon>Coleoidea</taxon>
        <taxon>Octopodiformes</taxon>
        <taxon>Octopoda</taxon>
        <taxon>Incirrata</taxon>
        <taxon>Octopodidae</taxon>
        <taxon>Octopus</taxon>
    </lineage>
</organism>
<evidence type="ECO:0000313" key="2">
    <source>
        <dbReference type="EMBL" id="KOF91102.1"/>
    </source>
</evidence>
<protein>
    <submittedName>
        <fullName evidence="2">Uncharacterized protein</fullName>
    </submittedName>
</protein>
<evidence type="ECO:0000256" key="1">
    <source>
        <dbReference type="SAM" id="MobiDB-lite"/>
    </source>
</evidence>
<accession>A0A0L8HPE7</accession>
<sequence>MTTSTAIKRNTAPFPPTMSSTPRPLTPCILNHDILEKAAKFSSNLEAPKCRKLTGWP</sequence>